<dbReference type="AlphaFoldDB" id="A0A6A4GCE5"/>
<keyword evidence="2" id="KW-1185">Reference proteome</keyword>
<gene>
    <name evidence="1" type="ORF">BT96DRAFT_1009529</name>
</gene>
<dbReference type="Proteomes" id="UP000799118">
    <property type="component" value="Unassembled WGS sequence"/>
</dbReference>
<evidence type="ECO:0000313" key="2">
    <source>
        <dbReference type="Proteomes" id="UP000799118"/>
    </source>
</evidence>
<dbReference type="EMBL" id="ML770641">
    <property type="protein sequence ID" value="KAE9383196.1"/>
    <property type="molecule type" value="Genomic_DNA"/>
</dbReference>
<accession>A0A6A4GCE5</accession>
<sequence length="155" mass="17193">MACCIQSERSTEQQGIRANEGFIPSAQSLLVFRRISATSLCGPRLLRQSARVHEAPNLSMLIIDLERLTRMEIARLLSTPVLLVLLQPRGLALRAELKIDNVVPGQLMPTELETFRSAMVHLPRALLSSSECYFVAIVSFGAAPCHKGRRGQERV</sequence>
<organism evidence="1 2">
    <name type="scientific">Gymnopus androsaceus JB14</name>
    <dbReference type="NCBI Taxonomy" id="1447944"/>
    <lineage>
        <taxon>Eukaryota</taxon>
        <taxon>Fungi</taxon>
        <taxon>Dikarya</taxon>
        <taxon>Basidiomycota</taxon>
        <taxon>Agaricomycotina</taxon>
        <taxon>Agaricomycetes</taxon>
        <taxon>Agaricomycetidae</taxon>
        <taxon>Agaricales</taxon>
        <taxon>Marasmiineae</taxon>
        <taxon>Omphalotaceae</taxon>
        <taxon>Gymnopus</taxon>
    </lineage>
</organism>
<protein>
    <submittedName>
        <fullName evidence="1">Uncharacterized protein</fullName>
    </submittedName>
</protein>
<evidence type="ECO:0000313" key="1">
    <source>
        <dbReference type="EMBL" id="KAE9383196.1"/>
    </source>
</evidence>
<proteinExistence type="predicted"/>
<reference evidence="1" key="1">
    <citation type="journal article" date="2019" name="Environ. Microbiol.">
        <title>Fungal ecological strategies reflected in gene transcription - a case study of two litter decomposers.</title>
        <authorList>
            <person name="Barbi F."/>
            <person name="Kohler A."/>
            <person name="Barry K."/>
            <person name="Baskaran P."/>
            <person name="Daum C."/>
            <person name="Fauchery L."/>
            <person name="Ihrmark K."/>
            <person name="Kuo A."/>
            <person name="LaButti K."/>
            <person name="Lipzen A."/>
            <person name="Morin E."/>
            <person name="Grigoriev I.V."/>
            <person name="Henrissat B."/>
            <person name="Lindahl B."/>
            <person name="Martin F."/>
        </authorList>
    </citation>
    <scope>NUCLEOTIDE SEQUENCE</scope>
    <source>
        <strain evidence="1">JB14</strain>
    </source>
</reference>
<name>A0A6A4GCE5_9AGAR</name>